<sequence length="128" mass="14417">MYGLCSDPSAADLDRYILHPDRLTSIHISPSLIQSYSPQCSVRSMFLPYAVQSPNKIMILERQVVISHLDHHPPSVFHGVLTQEFGETIPSFFIAISWLAVTRLIFCLKDLCLKDHPKTILGLAQCPK</sequence>
<dbReference type="AlphaFoldDB" id="A0A7J7WLI6"/>
<gene>
    <name evidence="1" type="ORF">mPipKuh1_007946</name>
</gene>
<keyword evidence="2" id="KW-1185">Reference proteome</keyword>
<proteinExistence type="predicted"/>
<protein>
    <submittedName>
        <fullName evidence="1">Uncharacterized protein</fullName>
    </submittedName>
</protein>
<organism evidence="1 2">
    <name type="scientific">Pipistrellus kuhlii</name>
    <name type="common">Kuhl's pipistrelle</name>
    <dbReference type="NCBI Taxonomy" id="59472"/>
    <lineage>
        <taxon>Eukaryota</taxon>
        <taxon>Metazoa</taxon>
        <taxon>Chordata</taxon>
        <taxon>Craniata</taxon>
        <taxon>Vertebrata</taxon>
        <taxon>Euteleostomi</taxon>
        <taxon>Mammalia</taxon>
        <taxon>Eutheria</taxon>
        <taxon>Laurasiatheria</taxon>
        <taxon>Chiroptera</taxon>
        <taxon>Yangochiroptera</taxon>
        <taxon>Vespertilionidae</taxon>
        <taxon>Pipistrellus</taxon>
    </lineage>
</organism>
<comment type="caution">
    <text evidence="1">The sequence shown here is derived from an EMBL/GenBank/DDBJ whole genome shotgun (WGS) entry which is preliminary data.</text>
</comment>
<accession>A0A7J7WLI6</accession>
<evidence type="ECO:0000313" key="1">
    <source>
        <dbReference type="EMBL" id="KAF6338221.1"/>
    </source>
</evidence>
<dbReference type="Proteomes" id="UP000558488">
    <property type="component" value="Unassembled WGS sequence"/>
</dbReference>
<dbReference type="EMBL" id="JACAGB010000010">
    <property type="protein sequence ID" value="KAF6338221.1"/>
    <property type="molecule type" value="Genomic_DNA"/>
</dbReference>
<reference evidence="1 2" key="1">
    <citation type="journal article" date="2020" name="Nature">
        <title>Six reference-quality genomes reveal evolution of bat adaptations.</title>
        <authorList>
            <person name="Jebb D."/>
            <person name="Huang Z."/>
            <person name="Pippel M."/>
            <person name="Hughes G.M."/>
            <person name="Lavrichenko K."/>
            <person name="Devanna P."/>
            <person name="Winkler S."/>
            <person name="Jermiin L.S."/>
            <person name="Skirmuntt E.C."/>
            <person name="Katzourakis A."/>
            <person name="Burkitt-Gray L."/>
            <person name="Ray D.A."/>
            <person name="Sullivan K.A.M."/>
            <person name="Roscito J.G."/>
            <person name="Kirilenko B.M."/>
            <person name="Davalos L.M."/>
            <person name="Corthals A.P."/>
            <person name="Power M.L."/>
            <person name="Jones G."/>
            <person name="Ransome R.D."/>
            <person name="Dechmann D.K.N."/>
            <person name="Locatelli A.G."/>
            <person name="Puechmaille S.J."/>
            <person name="Fedrigo O."/>
            <person name="Jarvis E.D."/>
            <person name="Hiller M."/>
            <person name="Vernes S.C."/>
            <person name="Myers E.W."/>
            <person name="Teeling E.C."/>
        </authorList>
    </citation>
    <scope>NUCLEOTIDE SEQUENCE [LARGE SCALE GENOMIC DNA]</scope>
    <source>
        <strain evidence="1">MPipKuh1</strain>
        <tissue evidence="1">Flight muscle</tissue>
    </source>
</reference>
<evidence type="ECO:0000313" key="2">
    <source>
        <dbReference type="Proteomes" id="UP000558488"/>
    </source>
</evidence>
<name>A0A7J7WLI6_PIPKU</name>